<dbReference type="InterPro" id="IPR032675">
    <property type="entry name" value="LRR_dom_sf"/>
</dbReference>
<accession>A0AAN9Q0I4</accession>
<dbReference type="PRINTS" id="PR00019">
    <property type="entry name" value="LEURICHRPT"/>
</dbReference>
<proteinExistence type="inferred from homology"/>
<evidence type="ECO:0000256" key="7">
    <source>
        <dbReference type="ARBA" id="ARBA00022737"/>
    </source>
</evidence>
<feature type="domain" description="Disease resistance R13L4/SHOC-2-like LRR" evidence="15">
    <location>
        <begin position="252"/>
        <end position="401"/>
    </location>
</feature>
<evidence type="ECO:0000256" key="1">
    <source>
        <dbReference type="ARBA" id="ARBA00004251"/>
    </source>
</evidence>
<keyword evidence="9 12" id="KW-0472">Membrane</keyword>
<evidence type="ECO:0008006" key="18">
    <source>
        <dbReference type="Google" id="ProtNLM"/>
    </source>
</evidence>
<reference evidence="16 17" key="1">
    <citation type="submission" date="2024-01" db="EMBL/GenBank/DDBJ databases">
        <title>The genomes of 5 underutilized Papilionoideae crops provide insights into root nodulation and disease resistance.</title>
        <authorList>
            <person name="Yuan L."/>
        </authorList>
    </citation>
    <scope>NUCLEOTIDE SEQUENCE [LARGE SCALE GENOMIC DNA]</scope>
    <source>
        <strain evidence="16">LY-2023</strain>
        <tissue evidence="16">Leaf</tissue>
    </source>
</reference>
<dbReference type="SUPFAM" id="SSF52058">
    <property type="entry name" value="L domain-like"/>
    <property type="match status" value="1"/>
</dbReference>
<evidence type="ECO:0000256" key="10">
    <source>
        <dbReference type="ARBA" id="ARBA00023170"/>
    </source>
</evidence>
<dbReference type="SMART" id="SM00369">
    <property type="entry name" value="LRR_TYP"/>
    <property type="match status" value="5"/>
</dbReference>
<dbReference type="SUPFAM" id="SSF52047">
    <property type="entry name" value="RNI-like"/>
    <property type="match status" value="1"/>
</dbReference>
<evidence type="ECO:0000256" key="12">
    <source>
        <dbReference type="SAM" id="Phobius"/>
    </source>
</evidence>
<evidence type="ECO:0000256" key="8">
    <source>
        <dbReference type="ARBA" id="ARBA00022989"/>
    </source>
</evidence>
<comment type="caution">
    <text evidence="16">The sequence shown here is derived from an EMBL/GenBank/DDBJ whole genome shotgun (WGS) entry which is preliminary data.</text>
</comment>
<dbReference type="InterPro" id="IPR003591">
    <property type="entry name" value="Leu-rich_rpt_typical-subtyp"/>
</dbReference>
<evidence type="ECO:0000256" key="9">
    <source>
        <dbReference type="ARBA" id="ARBA00023136"/>
    </source>
</evidence>
<comment type="similarity">
    <text evidence="2">Belongs to the RLP family.</text>
</comment>
<dbReference type="PANTHER" id="PTHR48063:SF52">
    <property type="entry name" value="LRR RECEPTOR-LIKE KINASE FAMILY PROTEIN"/>
    <property type="match status" value="1"/>
</dbReference>
<evidence type="ECO:0000313" key="17">
    <source>
        <dbReference type="Proteomes" id="UP001359559"/>
    </source>
</evidence>
<dbReference type="InterPro" id="IPR055414">
    <property type="entry name" value="LRR_R13L4/SHOC2-like"/>
</dbReference>
<dbReference type="PANTHER" id="PTHR48063">
    <property type="entry name" value="LRR RECEPTOR-LIKE KINASE"/>
    <property type="match status" value="1"/>
</dbReference>
<dbReference type="FunFam" id="3.80.10.10:FF:000383">
    <property type="entry name" value="Leucine-rich repeat receptor protein kinase EMS1"/>
    <property type="match status" value="1"/>
</dbReference>
<evidence type="ECO:0000256" key="11">
    <source>
        <dbReference type="ARBA" id="ARBA00023180"/>
    </source>
</evidence>
<keyword evidence="11" id="KW-0325">Glycoprotein</keyword>
<dbReference type="FunFam" id="3.80.10.10:FF:000095">
    <property type="entry name" value="LRR receptor-like serine/threonine-protein kinase GSO1"/>
    <property type="match status" value="1"/>
</dbReference>
<dbReference type="EMBL" id="JAYKXN010000001">
    <property type="protein sequence ID" value="KAK7316564.1"/>
    <property type="molecule type" value="Genomic_DNA"/>
</dbReference>
<protein>
    <recommendedName>
        <fullName evidence="18">Leucine-rich repeat-containing N-terminal plant-type domain-containing protein</fullName>
    </recommendedName>
</protein>
<keyword evidence="3" id="KW-1003">Cell membrane</keyword>
<keyword evidence="4" id="KW-0433">Leucine-rich repeat</keyword>
<feature type="domain" description="Leucine-rich repeat-containing N-terminal plant-type" evidence="14">
    <location>
        <begin position="37"/>
        <end position="75"/>
    </location>
</feature>
<dbReference type="AlphaFoldDB" id="A0AAN9Q0I4"/>
<evidence type="ECO:0000256" key="3">
    <source>
        <dbReference type="ARBA" id="ARBA00022475"/>
    </source>
</evidence>
<dbReference type="Pfam" id="PF23598">
    <property type="entry name" value="LRR_14"/>
    <property type="match status" value="1"/>
</dbReference>
<evidence type="ECO:0000256" key="6">
    <source>
        <dbReference type="ARBA" id="ARBA00022729"/>
    </source>
</evidence>
<dbReference type="Gene3D" id="3.80.10.10">
    <property type="entry name" value="Ribonuclease Inhibitor"/>
    <property type="match status" value="3"/>
</dbReference>
<dbReference type="InterPro" id="IPR001611">
    <property type="entry name" value="Leu-rich_rpt"/>
</dbReference>
<gene>
    <name evidence="16" type="ORF">RJT34_00123</name>
</gene>
<dbReference type="GO" id="GO:0005886">
    <property type="term" value="C:plasma membrane"/>
    <property type="evidence" value="ECO:0007669"/>
    <property type="project" value="UniProtKB-SubCell"/>
</dbReference>
<feature type="signal peptide" evidence="13">
    <location>
        <begin position="1"/>
        <end position="23"/>
    </location>
</feature>
<name>A0AAN9Q0I4_CLITE</name>
<feature type="transmembrane region" description="Helical" evidence="12">
    <location>
        <begin position="748"/>
        <end position="771"/>
    </location>
</feature>
<evidence type="ECO:0000256" key="5">
    <source>
        <dbReference type="ARBA" id="ARBA00022692"/>
    </source>
</evidence>
<keyword evidence="10" id="KW-0675">Receptor</keyword>
<organism evidence="16 17">
    <name type="scientific">Clitoria ternatea</name>
    <name type="common">Butterfly pea</name>
    <dbReference type="NCBI Taxonomy" id="43366"/>
    <lineage>
        <taxon>Eukaryota</taxon>
        <taxon>Viridiplantae</taxon>
        <taxon>Streptophyta</taxon>
        <taxon>Embryophyta</taxon>
        <taxon>Tracheophyta</taxon>
        <taxon>Spermatophyta</taxon>
        <taxon>Magnoliopsida</taxon>
        <taxon>eudicotyledons</taxon>
        <taxon>Gunneridae</taxon>
        <taxon>Pentapetalae</taxon>
        <taxon>rosids</taxon>
        <taxon>fabids</taxon>
        <taxon>Fabales</taxon>
        <taxon>Fabaceae</taxon>
        <taxon>Papilionoideae</taxon>
        <taxon>50 kb inversion clade</taxon>
        <taxon>NPAAA clade</taxon>
        <taxon>indigoferoid/millettioid clade</taxon>
        <taxon>Phaseoleae</taxon>
        <taxon>Clitoria</taxon>
    </lineage>
</organism>
<keyword evidence="7" id="KW-0677">Repeat</keyword>
<sequence length="793" mass="90005">MVSNCTSHVSILLLVFLSTTTFQISICSNYSMIHCNENDRRALSIFKRTIIDPLNRLFTWSSAEDCCAWTGVQCDNTTRRVTTLDLKSQKYGFGRYRYLPLKGKIDLSSLLQLEFLNYLDLSWNDFDQVIISTNLTLLAIGLEHLDMSYNSQNLQLDNLHWLSLLPSLKYLNLNFVDLHKEPNWLQLVAKLPLLTELRLSNCKLTNISQSLRHVNFSTTSLAALDLSRNDFESALPYWLFNHSSSDIISHMDLRFSGFCGEIPRSLLNLRGLKYLDLSWNKLEGQIPNWLGQHEHLQYLYLSGNLFCDSIPSTLGNLSSLIDLYMVKGNNSLSGVLSQTFFSKLSNLKALKLTGSTFEFRIGSDNWVPPFQLKLLDLANTSQGPRFPSWIYTQKSLESLDMSGSKISFVDTGKFWNFVAGIKDLRLSYNFINRDISEVKLHSNLFLMLDHNNFTGRLPNISPNVSYVDLSHNSFSGSIPHDFKDWKYLSYINLGSNKLTCKIPVDLSNMMRLEFMDLGNNQLSGTVPVIFPPTLQAIILRSNKFVGIIPSQLFNLSFLFHVDLAHNMISGSIPLVMYNTTTMAMDDASKRGYASYRFNLFTKGQQYEYKYNGLSRTIDFSDNKLMGEIPSELFKLAKVQTMNLSHNHLTGGIPKTIGEMKSLESLDLSNNNLYGEIPQSMTVLSFLNYVNLSNNNLSGRIPLGTQLQSFDESSYMGNPELCGAPLTKSCHDGNTNIGNKEKSHEDKEAFLLGMGIGFAVGFWTVCASLFFIRSWRHMYFQFLNYVANIASRCI</sequence>
<keyword evidence="17" id="KW-1185">Reference proteome</keyword>
<keyword evidence="5 12" id="KW-0812">Transmembrane</keyword>
<evidence type="ECO:0000256" key="2">
    <source>
        <dbReference type="ARBA" id="ARBA00009592"/>
    </source>
</evidence>
<dbReference type="InterPro" id="IPR046956">
    <property type="entry name" value="RLP23-like"/>
</dbReference>
<dbReference type="Pfam" id="PF00560">
    <property type="entry name" value="LRR_1"/>
    <property type="match status" value="1"/>
</dbReference>
<feature type="chain" id="PRO_5042944440" description="Leucine-rich repeat-containing N-terminal plant-type domain-containing protein" evidence="13">
    <location>
        <begin position="24"/>
        <end position="793"/>
    </location>
</feature>
<evidence type="ECO:0000259" key="15">
    <source>
        <dbReference type="Pfam" id="PF23598"/>
    </source>
</evidence>
<evidence type="ECO:0000256" key="13">
    <source>
        <dbReference type="SAM" id="SignalP"/>
    </source>
</evidence>
<keyword evidence="8 12" id="KW-1133">Transmembrane helix</keyword>
<dbReference type="Pfam" id="PF08263">
    <property type="entry name" value="LRRNT_2"/>
    <property type="match status" value="1"/>
</dbReference>
<dbReference type="InterPro" id="IPR013210">
    <property type="entry name" value="LRR_N_plant-typ"/>
</dbReference>
<evidence type="ECO:0000256" key="4">
    <source>
        <dbReference type="ARBA" id="ARBA00022614"/>
    </source>
</evidence>
<evidence type="ECO:0000313" key="16">
    <source>
        <dbReference type="EMBL" id="KAK7316564.1"/>
    </source>
</evidence>
<keyword evidence="6 13" id="KW-0732">Signal</keyword>
<evidence type="ECO:0000259" key="14">
    <source>
        <dbReference type="Pfam" id="PF08263"/>
    </source>
</evidence>
<comment type="subcellular location">
    <subcellularLocation>
        <location evidence="1">Cell membrane</location>
        <topology evidence="1">Single-pass type I membrane protein</topology>
    </subcellularLocation>
</comment>
<dbReference type="Proteomes" id="UP001359559">
    <property type="component" value="Unassembled WGS sequence"/>
</dbReference>
<dbReference type="Pfam" id="PF13855">
    <property type="entry name" value="LRR_8"/>
    <property type="match status" value="2"/>
</dbReference>